<dbReference type="PROSITE" id="PS50104">
    <property type="entry name" value="TIR"/>
    <property type="match status" value="1"/>
</dbReference>
<dbReference type="Gene3D" id="3.80.10.10">
    <property type="entry name" value="Ribonuclease Inhibitor"/>
    <property type="match status" value="3"/>
</dbReference>
<evidence type="ECO:0000256" key="5">
    <source>
        <dbReference type="ARBA" id="ARBA00022692"/>
    </source>
</evidence>
<dbReference type="InterPro" id="IPR035897">
    <property type="entry name" value="Toll_tir_struct_dom_sf"/>
</dbReference>
<dbReference type="InterPro" id="IPR001611">
    <property type="entry name" value="Leu-rich_rpt"/>
</dbReference>
<sequence length="871" mass="99504">MAAAGTLCSLFILRLFCLLLYINASLAYSLKNCVIRYEENPSAGVSVDCTNGGLATVPDDVPKDTVSLEFAGNRLKKVKDDFHGMSRLTYLGLRKNSITCVNDGSFSDLVSLKTLILTVNELSNLTRNMFQGLSNITMLDLSHNSIAFIHASAFQSLTSLQNLDLAHNMIQNIAYIQPIIQLPQIQMLNLRCNSFSFFETKMFTMNDSSSLEQLIIASDYLKKFSITTPIFPYLQILELSGCFFQNKVIWDISDKLLLANITQLYVKEGVLSFIGMQKVLKSLISLRHLRIITVVAWIRKGLLKTAGKMQSLRRLDLCQNNLNNQTLKLAQCSQLTELYLQETALNELPKGSIQTMQMLQVLNVSDNKLTRVPYDIRSLAFLRILHLDNNFISELSCGDFENTTQLTELNLNTNQIANLDRCVLEHLTELKRLDLSYNQLRRFGDTFKVALHTLEFLDMSENNIDALYANTFESLQLLKHLKMASDNLVLENDTFPELRSLEYLNVSYPSGSKPELQGVQHLESLTVYFNKGFSLKTLHSNKYDTFSSLKCLKTVIVIGPQFYSDSIKTSLKMLESMGHLENFKAIDVYEQAPDGDTFQFNPKLKSLTLAGSDMSDLKPEMFKPIPNLQRLDLSDSMLKSANFLVQANLSGLRYLKLANNEIVAINEIVVNSLPSLTYLDLSNNPFTCDCSNADFIRWAKNNKQTQVVNAHQYVCLFPVDKQGTLLLDFNIHTCWDDFQFLYFIFSTCLVVLTLLTSFIYKFLRWHLIYTFQLFLAFIYNSRKRNKGVPHQFDAFVSYNVQDEEWVYKEMLPVLEGEQGWRLCLHHRDFQPGKAIIENITDAIYGSRKTICVISRHYLQSEWCSTEIQMAR</sequence>
<keyword evidence="6 16" id="KW-0732">Signal</keyword>
<reference evidence="18" key="2">
    <citation type="submission" date="2025-09" db="UniProtKB">
        <authorList>
            <consortium name="Ensembl"/>
        </authorList>
    </citation>
    <scope>IDENTIFICATION</scope>
</reference>
<comment type="similarity">
    <text evidence="2 14">Belongs to the Toll-like receptor family.</text>
</comment>
<dbReference type="SMART" id="SM00369">
    <property type="entry name" value="LRR_TYP"/>
    <property type="match status" value="14"/>
</dbReference>
<comment type="subcellular location">
    <subcellularLocation>
        <location evidence="1">Membrane</location>
        <topology evidence="1">Single-pass type I membrane protein</topology>
    </subcellularLocation>
</comment>
<dbReference type="Ensembl" id="ENSFHET00000023381.1">
    <property type="protein sequence ID" value="ENSFHEP00000015299.1"/>
    <property type="gene ID" value="ENSFHEG00000016912.1"/>
</dbReference>
<evidence type="ECO:0000256" key="11">
    <source>
        <dbReference type="ARBA" id="ARBA00023170"/>
    </source>
</evidence>
<dbReference type="InterPro" id="IPR000157">
    <property type="entry name" value="TIR_dom"/>
</dbReference>
<dbReference type="GeneTree" id="ENSGT00940000163999"/>
<evidence type="ECO:0000259" key="17">
    <source>
        <dbReference type="PROSITE" id="PS50104"/>
    </source>
</evidence>
<keyword evidence="4" id="KW-0433">Leucine-rich repeat</keyword>
<protein>
    <recommendedName>
        <fullName evidence="17">TIR domain-containing protein</fullName>
    </recommendedName>
</protein>
<evidence type="ECO:0000256" key="7">
    <source>
        <dbReference type="ARBA" id="ARBA00022737"/>
    </source>
</evidence>
<dbReference type="STRING" id="8078.ENSFHEP00000015299"/>
<organism evidence="18 19">
    <name type="scientific">Fundulus heteroclitus</name>
    <name type="common">Killifish</name>
    <name type="synonym">Mummichog</name>
    <dbReference type="NCBI Taxonomy" id="8078"/>
    <lineage>
        <taxon>Eukaryota</taxon>
        <taxon>Metazoa</taxon>
        <taxon>Chordata</taxon>
        <taxon>Craniata</taxon>
        <taxon>Vertebrata</taxon>
        <taxon>Euteleostomi</taxon>
        <taxon>Actinopterygii</taxon>
        <taxon>Neopterygii</taxon>
        <taxon>Teleostei</taxon>
        <taxon>Neoteleostei</taxon>
        <taxon>Acanthomorphata</taxon>
        <taxon>Ovalentaria</taxon>
        <taxon>Atherinomorphae</taxon>
        <taxon>Cyprinodontiformes</taxon>
        <taxon>Fundulidae</taxon>
        <taxon>Fundulus</taxon>
    </lineage>
</organism>
<evidence type="ECO:0000256" key="4">
    <source>
        <dbReference type="ARBA" id="ARBA00022614"/>
    </source>
</evidence>
<dbReference type="PANTHER" id="PTHR24365">
    <property type="entry name" value="TOLL-LIKE RECEPTOR"/>
    <property type="match status" value="1"/>
</dbReference>
<keyword evidence="11 14" id="KW-0675">Receptor</keyword>
<feature type="signal peptide" evidence="16">
    <location>
        <begin position="1"/>
        <end position="27"/>
    </location>
</feature>
<keyword evidence="9 15" id="KW-1133">Transmembrane helix</keyword>
<keyword evidence="10 15" id="KW-0472">Membrane</keyword>
<dbReference type="InterPro" id="IPR003591">
    <property type="entry name" value="Leu-rich_rpt_typical-subtyp"/>
</dbReference>
<dbReference type="FunFam" id="3.80.10.10:FF:000770">
    <property type="entry name" value="Uncharacterized protein"/>
    <property type="match status" value="1"/>
</dbReference>
<dbReference type="SUPFAM" id="SSF52200">
    <property type="entry name" value="Toll/Interleukin receptor TIR domain"/>
    <property type="match status" value="1"/>
</dbReference>
<evidence type="ECO:0000256" key="3">
    <source>
        <dbReference type="ARBA" id="ARBA00022588"/>
    </source>
</evidence>
<proteinExistence type="inferred from homology"/>
<evidence type="ECO:0000256" key="10">
    <source>
        <dbReference type="ARBA" id="ARBA00023136"/>
    </source>
</evidence>
<evidence type="ECO:0000256" key="15">
    <source>
        <dbReference type="SAM" id="Phobius"/>
    </source>
</evidence>
<dbReference type="SMART" id="SM00365">
    <property type="entry name" value="LRR_SD22"/>
    <property type="match status" value="6"/>
</dbReference>
<dbReference type="SUPFAM" id="SSF52058">
    <property type="entry name" value="L domain-like"/>
    <property type="match status" value="3"/>
</dbReference>
<evidence type="ECO:0000256" key="14">
    <source>
        <dbReference type="PIRNR" id="PIRNR037595"/>
    </source>
</evidence>
<dbReference type="PROSITE" id="PS51450">
    <property type="entry name" value="LRR"/>
    <property type="match status" value="1"/>
</dbReference>
<evidence type="ECO:0000256" key="13">
    <source>
        <dbReference type="ARBA" id="ARBA00023198"/>
    </source>
</evidence>
<feature type="transmembrane region" description="Helical" evidence="15">
    <location>
        <begin position="740"/>
        <end position="763"/>
    </location>
</feature>
<dbReference type="GO" id="GO:0004888">
    <property type="term" value="F:transmembrane signaling receptor activity"/>
    <property type="evidence" value="ECO:0007669"/>
    <property type="project" value="InterPro"/>
</dbReference>
<dbReference type="Gene3D" id="3.40.50.10140">
    <property type="entry name" value="Toll/interleukin-1 receptor homology (TIR) domain"/>
    <property type="match status" value="1"/>
</dbReference>
<evidence type="ECO:0000313" key="19">
    <source>
        <dbReference type="Proteomes" id="UP000265000"/>
    </source>
</evidence>
<evidence type="ECO:0000256" key="8">
    <source>
        <dbReference type="ARBA" id="ARBA00022859"/>
    </source>
</evidence>
<dbReference type="GO" id="GO:0002224">
    <property type="term" value="P:toll-like receptor signaling pathway"/>
    <property type="evidence" value="ECO:0007669"/>
    <property type="project" value="InterPro"/>
</dbReference>
<dbReference type="InterPro" id="IPR017241">
    <property type="entry name" value="Toll-like_receptor"/>
</dbReference>
<keyword evidence="13 14" id="KW-0395">Inflammatory response</keyword>
<name>A0A3Q2PQM1_FUNHE</name>
<evidence type="ECO:0000256" key="2">
    <source>
        <dbReference type="ARBA" id="ARBA00009634"/>
    </source>
</evidence>
<dbReference type="AlphaFoldDB" id="A0A3Q2PQM1"/>
<dbReference type="GO" id="GO:0005886">
    <property type="term" value="C:plasma membrane"/>
    <property type="evidence" value="ECO:0007669"/>
    <property type="project" value="TreeGrafter"/>
</dbReference>
<dbReference type="PANTHER" id="PTHR24365:SF522">
    <property type="entry name" value="LOW QUALITY PROTEIN: TOLL-LIKE RECEPTOR 13-RELATED"/>
    <property type="match status" value="1"/>
</dbReference>
<evidence type="ECO:0000256" key="12">
    <source>
        <dbReference type="ARBA" id="ARBA00023180"/>
    </source>
</evidence>
<evidence type="ECO:0000256" key="1">
    <source>
        <dbReference type="ARBA" id="ARBA00004479"/>
    </source>
</evidence>
<evidence type="ECO:0000256" key="6">
    <source>
        <dbReference type="ARBA" id="ARBA00022729"/>
    </source>
</evidence>
<dbReference type="InterPro" id="IPR000483">
    <property type="entry name" value="Cys-rich_flank_reg_C"/>
</dbReference>
<evidence type="ECO:0000256" key="9">
    <source>
        <dbReference type="ARBA" id="ARBA00022989"/>
    </source>
</evidence>
<evidence type="ECO:0000313" key="18">
    <source>
        <dbReference type="Ensembl" id="ENSFHEP00000015299.1"/>
    </source>
</evidence>
<keyword evidence="5 15" id="KW-0812">Transmembrane</keyword>
<dbReference type="Pfam" id="PF13855">
    <property type="entry name" value="LRR_8"/>
    <property type="match status" value="3"/>
</dbReference>
<dbReference type="GO" id="GO:0006954">
    <property type="term" value="P:inflammatory response"/>
    <property type="evidence" value="ECO:0007669"/>
    <property type="project" value="UniProtKB-UniRule"/>
</dbReference>
<dbReference type="SMART" id="SM00082">
    <property type="entry name" value="LRRCT"/>
    <property type="match status" value="1"/>
</dbReference>
<keyword evidence="3 14" id="KW-0399">Innate immunity</keyword>
<dbReference type="GO" id="GO:0045087">
    <property type="term" value="P:innate immune response"/>
    <property type="evidence" value="ECO:0007669"/>
    <property type="project" value="UniProtKB-UniRule"/>
</dbReference>
<keyword evidence="7" id="KW-0677">Repeat</keyword>
<feature type="chain" id="PRO_5018632268" description="TIR domain-containing protein" evidence="16">
    <location>
        <begin position="28"/>
        <end position="871"/>
    </location>
</feature>
<dbReference type="Pfam" id="PF01582">
    <property type="entry name" value="TIR"/>
    <property type="match status" value="1"/>
</dbReference>
<dbReference type="Proteomes" id="UP000265000">
    <property type="component" value="Unplaced"/>
</dbReference>
<reference evidence="18" key="1">
    <citation type="submission" date="2025-08" db="UniProtKB">
        <authorList>
            <consortium name="Ensembl"/>
        </authorList>
    </citation>
    <scope>IDENTIFICATION</scope>
</reference>
<keyword evidence="12" id="KW-0325">Glycoprotein</keyword>
<dbReference type="SMART" id="SM00255">
    <property type="entry name" value="TIR"/>
    <property type="match status" value="1"/>
</dbReference>
<accession>A0A3Q2PQM1</accession>
<dbReference type="PIRSF" id="PIRSF037595">
    <property type="entry name" value="Toll-like_receptor"/>
    <property type="match status" value="1"/>
</dbReference>
<dbReference type="FunFam" id="3.80.10.10:FF:001164">
    <property type="entry name" value="GH01279p"/>
    <property type="match status" value="1"/>
</dbReference>
<dbReference type="InterPro" id="IPR032675">
    <property type="entry name" value="LRR_dom_sf"/>
</dbReference>
<keyword evidence="8 14" id="KW-0391">Immunity</keyword>
<evidence type="ECO:0000256" key="16">
    <source>
        <dbReference type="SAM" id="SignalP"/>
    </source>
</evidence>
<dbReference type="PRINTS" id="PR01537">
    <property type="entry name" value="INTRLKN1R1F"/>
</dbReference>
<feature type="domain" description="TIR" evidence="17">
    <location>
        <begin position="790"/>
        <end position="871"/>
    </location>
</feature>
<keyword evidence="19" id="KW-1185">Reference proteome</keyword>